<dbReference type="AlphaFoldDB" id="A0A9P6PKU9"/>
<dbReference type="Proteomes" id="UP000726737">
    <property type="component" value="Unassembled WGS sequence"/>
</dbReference>
<dbReference type="SUPFAM" id="SSF52047">
    <property type="entry name" value="RNI-like"/>
    <property type="match status" value="1"/>
</dbReference>
<name>A0A9P6PKU9_9FUNG</name>
<gene>
    <name evidence="1" type="ORF">BG011_001427</name>
</gene>
<protein>
    <recommendedName>
        <fullName evidence="3">F-box domain-containing protein</fullName>
    </recommendedName>
</protein>
<sequence length="340" mass="38614">MDRIMNPFDLLELRAPIAQSLDKSDLASCVLVSKTWYTLFVPFLWESILLREYRNRPDDRSARAIWSSPKRDFVKEVTYNCIFESTHRQLCEMPSFSNLKILNIGSACNVRFLDQAAMLITRNPTITRLYIRNGSSDSETNAWDLASGLVHLEDLTMQYCQFTCDDVDALIITCGRLRSLFFEGVNFYSALLIVPDLPVFPIRTLEVDSCIWFEDSFLLFVSKCPDLERFYCIGVNESFWHSFSTLAASGTWPNLVSLVIINACISDEDLATILTSMPRIHTLDAGNTAFGEKSFAALRPCLKTIAMLDLRDCGNVTPAMTTEVRQSCPNMRKQDFMCSV</sequence>
<evidence type="ECO:0008006" key="3">
    <source>
        <dbReference type="Google" id="ProtNLM"/>
    </source>
</evidence>
<keyword evidence="2" id="KW-1185">Reference proteome</keyword>
<dbReference type="OrthoDB" id="2354556at2759"/>
<comment type="caution">
    <text evidence="1">The sequence shown here is derived from an EMBL/GenBank/DDBJ whole genome shotgun (WGS) entry which is preliminary data.</text>
</comment>
<evidence type="ECO:0000313" key="1">
    <source>
        <dbReference type="EMBL" id="KAG0247465.1"/>
    </source>
</evidence>
<organism evidence="1 2">
    <name type="scientific">Mortierella polycephala</name>
    <dbReference type="NCBI Taxonomy" id="41804"/>
    <lineage>
        <taxon>Eukaryota</taxon>
        <taxon>Fungi</taxon>
        <taxon>Fungi incertae sedis</taxon>
        <taxon>Mucoromycota</taxon>
        <taxon>Mortierellomycotina</taxon>
        <taxon>Mortierellomycetes</taxon>
        <taxon>Mortierellales</taxon>
        <taxon>Mortierellaceae</taxon>
        <taxon>Mortierella</taxon>
    </lineage>
</organism>
<dbReference type="InterPro" id="IPR032675">
    <property type="entry name" value="LRR_dom_sf"/>
</dbReference>
<reference evidence="1" key="1">
    <citation type="journal article" date="2020" name="Fungal Divers.">
        <title>Resolving the Mortierellaceae phylogeny through synthesis of multi-gene phylogenetics and phylogenomics.</title>
        <authorList>
            <person name="Vandepol N."/>
            <person name="Liber J."/>
            <person name="Desiro A."/>
            <person name="Na H."/>
            <person name="Kennedy M."/>
            <person name="Barry K."/>
            <person name="Grigoriev I.V."/>
            <person name="Miller A.N."/>
            <person name="O'Donnell K."/>
            <person name="Stajich J.E."/>
            <person name="Bonito G."/>
        </authorList>
    </citation>
    <scope>NUCLEOTIDE SEQUENCE</scope>
    <source>
        <strain evidence="1">KOD948</strain>
    </source>
</reference>
<dbReference type="SUPFAM" id="SSF81383">
    <property type="entry name" value="F-box domain"/>
    <property type="match status" value="1"/>
</dbReference>
<proteinExistence type="predicted"/>
<dbReference type="Gene3D" id="3.80.10.10">
    <property type="entry name" value="Ribonuclease Inhibitor"/>
    <property type="match status" value="2"/>
</dbReference>
<dbReference type="InterPro" id="IPR036047">
    <property type="entry name" value="F-box-like_dom_sf"/>
</dbReference>
<evidence type="ECO:0000313" key="2">
    <source>
        <dbReference type="Proteomes" id="UP000726737"/>
    </source>
</evidence>
<dbReference type="EMBL" id="JAAAJA010001379">
    <property type="protein sequence ID" value="KAG0247465.1"/>
    <property type="molecule type" value="Genomic_DNA"/>
</dbReference>
<accession>A0A9P6PKU9</accession>